<evidence type="ECO:0000259" key="2">
    <source>
        <dbReference type="Pfam" id="PF13476"/>
    </source>
</evidence>
<feature type="coiled-coil region" evidence="1">
    <location>
        <begin position="193"/>
        <end position="277"/>
    </location>
</feature>
<keyword evidence="4" id="KW-1185">Reference proteome</keyword>
<comment type="caution">
    <text evidence="3">The sequence shown here is derived from an EMBL/GenBank/DDBJ whole genome shotgun (WGS) entry which is preliminary data.</text>
</comment>
<reference evidence="3 4" key="1">
    <citation type="submission" date="2019-04" db="EMBL/GenBank/DDBJ databases">
        <title>Thalassotalea guangxiensis sp. nov., isolated from sediment of the coastal wetland.</title>
        <authorList>
            <person name="Zheng S."/>
            <person name="Zhang D."/>
        </authorList>
    </citation>
    <scope>NUCLEOTIDE SEQUENCE [LARGE SCALE GENOMIC DNA]</scope>
    <source>
        <strain evidence="3 4">ZS-4</strain>
    </source>
</reference>
<dbReference type="EMBL" id="SWDB01000009">
    <property type="protein sequence ID" value="TKB46334.1"/>
    <property type="molecule type" value="Genomic_DNA"/>
</dbReference>
<dbReference type="OrthoDB" id="9795626at2"/>
<dbReference type="InterPro" id="IPR027417">
    <property type="entry name" value="P-loop_NTPase"/>
</dbReference>
<dbReference type="PANTHER" id="PTHR32114">
    <property type="entry name" value="ABC TRANSPORTER ABCH.3"/>
    <property type="match status" value="1"/>
</dbReference>
<dbReference type="Proteomes" id="UP000307999">
    <property type="component" value="Unassembled WGS sequence"/>
</dbReference>
<dbReference type="Pfam" id="PF13476">
    <property type="entry name" value="AAA_23"/>
    <property type="match status" value="1"/>
</dbReference>
<evidence type="ECO:0000256" key="1">
    <source>
        <dbReference type="SAM" id="Coils"/>
    </source>
</evidence>
<accession>A0A4U1B6Y7</accession>
<name>A0A4U1B6Y7_9GAMM</name>
<gene>
    <name evidence="3" type="ORF">E8M12_04580</name>
</gene>
<dbReference type="GO" id="GO:0016887">
    <property type="term" value="F:ATP hydrolysis activity"/>
    <property type="evidence" value="ECO:0007669"/>
    <property type="project" value="InterPro"/>
</dbReference>
<dbReference type="Gene3D" id="3.40.50.300">
    <property type="entry name" value="P-loop containing nucleotide triphosphate hydrolases"/>
    <property type="match status" value="2"/>
</dbReference>
<feature type="coiled-coil region" evidence="1">
    <location>
        <begin position="361"/>
        <end position="439"/>
    </location>
</feature>
<dbReference type="GO" id="GO:0006302">
    <property type="term" value="P:double-strand break repair"/>
    <property type="evidence" value="ECO:0007669"/>
    <property type="project" value="InterPro"/>
</dbReference>
<evidence type="ECO:0000313" key="3">
    <source>
        <dbReference type="EMBL" id="TKB46334.1"/>
    </source>
</evidence>
<organism evidence="3 4">
    <name type="scientific">Thalassotalea mangrovi</name>
    <dbReference type="NCBI Taxonomy" id="2572245"/>
    <lineage>
        <taxon>Bacteria</taxon>
        <taxon>Pseudomonadati</taxon>
        <taxon>Pseudomonadota</taxon>
        <taxon>Gammaproteobacteria</taxon>
        <taxon>Alteromonadales</taxon>
        <taxon>Colwelliaceae</taxon>
        <taxon>Thalassotalea</taxon>
    </lineage>
</organism>
<dbReference type="SUPFAM" id="SSF52540">
    <property type="entry name" value="P-loop containing nucleoside triphosphate hydrolases"/>
    <property type="match status" value="1"/>
</dbReference>
<evidence type="ECO:0000313" key="4">
    <source>
        <dbReference type="Proteomes" id="UP000307999"/>
    </source>
</evidence>
<dbReference type="PANTHER" id="PTHR32114:SF2">
    <property type="entry name" value="ABC TRANSPORTER ABCH.3"/>
    <property type="match status" value="1"/>
</dbReference>
<keyword evidence="1" id="KW-0175">Coiled coil</keyword>
<sequence length="680" mass="76623">MATVKFRKIKLKHFRQFYGEQCIEFSTNNNKNITLIHAENGTGKTAFLNAILWCFYEITTSNFKDPKALLNKIAKSENSNSYSVAIEFEDDKNRIYETIRSFDSNGQKFRVFEIIDGSHTPIDNPNSFINSVIPKDMAKYFFFQGEGIGKMSGSKGGSVVKTAVREILGFTIAEKALEDIVSIKRTYQRSLSAADKSGLLSKLQNEIIALENAIERNTKQLEDYTKSIAMYEEKLAQVEEKLANSDSAVIKQIHSQRKSTEAQLIREKSLLKTAQNEKRNLVTEYATTVFGFELSNLALDFIDESEYKGTVPAPYNEQLVTDILKASTCICGSDIKPGTEAFSRIQDMLKQAADPMLESRVRKARAQLTSIKNDSSKAKKRFNNNIKALADAESAISQLKNEIDELTVKIKGAESLEDIQSLESERMRARNNLIQDERASERTKIKIESDVKNLVLKKGELGRLDTFSSEMQKYQTLVECVEKVENILKSTLSNSEKDVEERLIVKVNNYLEQFVRQDYKAKLNPATFDIRLVDKNDHIVPESDGQALLLSLTFISSLIEISRERKNARGQILTPGAIAPFVVDAPFGDLDNKYKGHVAKAIPNSVEQVIFLLSSSHWEGAVESNIRDKVGAEYNMVLEETSENISKALDSITILDKEYETVRYGAQVDRTVLEKVGLYV</sequence>
<dbReference type="AlphaFoldDB" id="A0A4U1B6Y7"/>
<dbReference type="InterPro" id="IPR038729">
    <property type="entry name" value="Rad50/SbcC_AAA"/>
</dbReference>
<proteinExistence type="predicted"/>
<protein>
    <recommendedName>
        <fullName evidence="2">Rad50/SbcC-type AAA domain-containing protein</fullName>
    </recommendedName>
</protein>
<feature type="domain" description="Rad50/SbcC-type AAA" evidence="2">
    <location>
        <begin position="8"/>
        <end position="242"/>
    </location>
</feature>